<name>A0AAW1B4A2_CROAD</name>
<feature type="compositionally biased region" description="Basic residues" evidence="5">
    <location>
        <begin position="95"/>
        <end position="109"/>
    </location>
</feature>
<dbReference type="InterPro" id="IPR000571">
    <property type="entry name" value="Znf_CCCH"/>
</dbReference>
<dbReference type="InterPro" id="IPR036855">
    <property type="entry name" value="Znf_CCCH_sf"/>
</dbReference>
<dbReference type="InterPro" id="IPR017907">
    <property type="entry name" value="Znf_RING_CS"/>
</dbReference>
<evidence type="ECO:0000256" key="1">
    <source>
        <dbReference type="ARBA" id="ARBA00022723"/>
    </source>
</evidence>
<dbReference type="SUPFAM" id="SSF57850">
    <property type="entry name" value="RING/U-box"/>
    <property type="match status" value="1"/>
</dbReference>
<dbReference type="FunFam" id="3.30.40.10:FF:000045">
    <property type="entry name" value="RING finger protein 113A"/>
    <property type="match status" value="1"/>
</dbReference>
<dbReference type="GO" id="GO:0008270">
    <property type="term" value="F:zinc ion binding"/>
    <property type="evidence" value="ECO:0007669"/>
    <property type="project" value="UniProtKB-KW"/>
</dbReference>
<evidence type="ECO:0000256" key="4">
    <source>
        <dbReference type="PROSITE-ProRule" id="PRU00723"/>
    </source>
</evidence>
<dbReference type="Proteomes" id="UP001474421">
    <property type="component" value="Unassembled WGS sequence"/>
</dbReference>
<reference evidence="8 9" key="1">
    <citation type="journal article" date="2024" name="Proc. Natl. Acad. Sci. U.S.A.">
        <title>The genetic regulatory architecture and epigenomic basis for age-related changes in rattlesnake venom.</title>
        <authorList>
            <person name="Hogan M.P."/>
            <person name="Holding M.L."/>
            <person name="Nystrom G.S."/>
            <person name="Colston T.J."/>
            <person name="Bartlett D.A."/>
            <person name="Mason A.J."/>
            <person name="Ellsworth S.A."/>
            <person name="Rautsaw R.M."/>
            <person name="Lawrence K.C."/>
            <person name="Strickland J.L."/>
            <person name="He B."/>
            <person name="Fraser P."/>
            <person name="Margres M.J."/>
            <person name="Gilbert D.M."/>
            <person name="Gibbs H.L."/>
            <person name="Parkinson C.L."/>
            <person name="Rokyta D.R."/>
        </authorList>
    </citation>
    <scope>NUCLEOTIDE SEQUENCE [LARGE SCALE GENOMIC DNA]</scope>
    <source>
        <strain evidence="8">DRR0105</strain>
    </source>
</reference>
<evidence type="ECO:0000256" key="2">
    <source>
        <dbReference type="ARBA" id="ARBA00022771"/>
    </source>
</evidence>
<dbReference type="PANTHER" id="PTHR12930:SF0">
    <property type="entry name" value="RING FINGER PROTEIN 113B"/>
    <property type="match status" value="1"/>
</dbReference>
<protein>
    <submittedName>
        <fullName evidence="8">RING finger protein</fullName>
    </submittedName>
</protein>
<dbReference type="SUPFAM" id="SSF90229">
    <property type="entry name" value="CCCH zinc finger"/>
    <property type="match status" value="1"/>
</dbReference>
<dbReference type="InterPro" id="IPR039971">
    <property type="entry name" value="CWC24-like"/>
</dbReference>
<keyword evidence="9" id="KW-1185">Reference proteome</keyword>
<dbReference type="InterPro" id="IPR013083">
    <property type="entry name" value="Znf_RING/FYVE/PHD"/>
</dbReference>
<dbReference type="PANTHER" id="PTHR12930">
    <property type="entry name" value="ZINC FINGER PROTEIN 183"/>
    <property type="match status" value="1"/>
</dbReference>
<feature type="compositionally biased region" description="Polar residues" evidence="5">
    <location>
        <begin position="113"/>
        <end position="123"/>
    </location>
</feature>
<feature type="region of interest" description="Disordered" evidence="5">
    <location>
        <begin position="94"/>
        <end position="183"/>
    </location>
</feature>
<dbReference type="PROSITE" id="PS50089">
    <property type="entry name" value="ZF_RING_2"/>
    <property type="match status" value="1"/>
</dbReference>
<feature type="zinc finger region" description="C3H1-type" evidence="4">
    <location>
        <begin position="267"/>
        <end position="295"/>
    </location>
</feature>
<dbReference type="AlphaFoldDB" id="A0AAW1B4A2"/>
<dbReference type="Pfam" id="PF00642">
    <property type="entry name" value="zf-CCCH"/>
    <property type="match status" value="1"/>
</dbReference>
<dbReference type="PROSITE" id="PS50103">
    <property type="entry name" value="ZF_C3H1"/>
    <property type="match status" value="1"/>
</dbReference>
<keyword evidence="1 4" id="KW-0479">Metal-binding</keyword>
<dbReference type="EMBL" id="JAOTOJ010000008">
    <property type="protein sequence ID" value="KAK9396759.1"/>
    <property type="molecule type" value="Genomic_DNA"/>
</dbReference>
<feature type="domain" description="C3H1-type" evidence="7">
    <location>
        <begin position="267"/>
        <end position="295"/>
    </location>
</feature>
<dbReference type="InterPro" id="IPR001841">
    <property type="entry name" value="Znf_RING"/>
</dbReference>
<evidence type="ECO:0000313" key="9">
    <source>
        <dbReference type="Proteomes" id="UP001474421"/>
    </source>
</evidence>
<dbReference type="Gene3D" id="3.30.40.10">
    <property type="entry name" value="Zinc/RING finger domain, C3HC4 (zinc finger)"/>
    <property type="match status" value="1"/>
</dbReference>
<dbReference type="GO" id="GO:0005684">
    <property type="term" value="C:U2-type spliceosomal complex"/>
    <property type="evidence" value="ECO:0007669"/>
    <property type="project" value="TreeGrafter"/>
</dbReference>
<evidence type="ECO:0000259" key="6">
    <source>
        <dbReference type="PROSITE" id="PS50089"/>
    </source>
</evidence>
<evidence type="ECO:0000313" key="8">
    <source>
        <dbReference type="EMBL" id="KAK9396759.1"/>
    </source>
</evidence>
<evidence type="ECO:0000259" key="7">
    <source>
        <dbReference type="PROSITE" id="PS50103"/>
    </source>
</evidence>
<dbReference type="GO" id="GO:0034247">
    <property type="term" value="P:snoRNA splicing"/>
    <property type="evidence" value="ECO:0007669"/>
    <property type="project" value="TreeGrafter"/>
</dbReference>
<feature type="region of interest" description="Disordered" evidence="5">
    <location>
        <begin position="22"/>
        <end position="79"/>
    </location>
</feature>
<keyword evidence="3 4" id="KW-0862">Zinc</keyword>
<accession>A0AAW1B4A2</accession>
<dbReference type="SMART" id="SM00356">
    <property type="entry name" value="ZnF_C3H1"/>
    <property type="match status" value="1"/>
</dbReference>
<dbReference type="CDD" id="cd16539">
    <property type="entry name" value="RING-HC_RNF113A_B"/>
    <property type="match status" value="1"/>
</dbReference>
<dbReference type="Pfam" id="PF13923">
    <property type="entry name" value="zf-C3HC4_2"/>
    <property type="match status" value="1"/>
</dbReference>
<sequence length="405" mass="45840">MRRATRMGAAHVRRPPRVARVHGNAPHARVGHAVAQGSEGKRHNQQSQVNSEVSKCATLKSRKRGGAELSALRSPSSVKDLITMAEAQPVCSFLFKKRRSAPGRAQRKRPSSDQDPGNSSDEGSTVVRKERRKEVSNPMIQKTKKSMKTKTSYESSSNDDDDKPEGIGIAYKSTRSAKPVGPEDMGATAVYELDTEKDKDAQAIFERSQQIQKELQGKEDDKIYRGINNYQKYVKPKDTSMGNASSGMVRKGPIRAPEHLRATVRWDYQPDICKDYKETGFCGFGDSCKFLHDRSDYKHGWQIERELDEGRYGLNDDENYEVGSDEDELPFKCFICRNSFKNPVVTKCKHYFCENCALQHYRKSQRCYVCDKQTNGVFNPAKELLTKLERHKAEESLPEDAGEQE</sequence>
<evidence type="ECO:0000256" key="3">
    <source>
        <dbReference type="ARBA" id="ARBA00022833"/>
    </source>
</evidence>
<dbReference type="SMART" id="SM00184">
    <property type="entry name" value="RING"/>
    <property type="match status" value="1"/>
</dbReference>
<proteinExistence type="predicted"/>
<feature type="domain" description="RING-type" evidence="6">
    <location>
        <begin position="333"/>
        <end position="371"/>
    </location>
</feature>
<gene>
    <name evidence="8" type="ORF">NXF25_020120</name>
</gene>
<keyword evidence="2 4" id="KW-0863">Zinc-finger</keyword>
<dbReference type="PROSITE" id="PS00518">
    <property type="entry name" value="ZF_RING_1"/>
    <property type="match status" value="1"/>
</dbReference>
<comment type="caution">
    <text evidence="8">The sequence shown here is derived from an EMBL/GenBank/DDBJ whole genome shotgun (WGS) entry which is preliminary data.</text>
</comment>
<evidence type="ECO:0000256" key="5">
    <source>
        <dbReference type="SAM" id="MobiDB-lite"/>
    </source>
</evidence>
<organism evidence="8 9">
    <name type="scientific">Crotalus adamanteus</name>
    <name type="common">Eastern diamondback rattlesnake</name>
    <dbReference type="NCBI Taxonomy" id="8729"/>
    <lineage>
        <taxon>Eukaryota</taxon>
        <taxon>Metazoa</taxon>
        <taxon>Chordata</taxon>
        <taxon>Craniata</taxon>
        <taxon>Vertebrata</taxon>
        <taxon>Euteleostomi</taxon>
        <taxon>Lepidosauria</taxon>
        <taxon>Squamata</taxon>
        <taxon>Bifurcata</taxon>
        <taxon>Unidentata</taxon>
        <taxon>Episquamata</taxon>
        <taxon>Toxicofera</taxon>
        <taxon>Serpentes</taxon>
        <taxon>Colubroidea</taxon>
        <taxon>Viperidae</taxon>
        <taxon>Crotalinae</taxon>
        <taxon>Crotalus</taxon>
    </lineage>
</organism>